<dbReference type="GO" id="GO:0005525">
    <property type="term" value="F:GTP binding"/>
    <property type="evidence" value="ECO:0007669"/>
    <property type="project" value="UniProtKB-KW"/>
</dbReference>
<reference evidence="12" key="1">
    <citation type="submission" date="2021-02" db="EMBL/GenBank/DDBJ databases">
        <authorList>
            <person name="Dougan E. K."/>
            <person name="Rhodes N."/>
            <person name="Thang M."/>
            <person name="Chan C."/>
        </authorList>
    </citation>
    <scope>NUCLEOTIDE SEQUENCE</scope>
</reference>
<evidence type="ECO:0000256" key="2">
    <source>
        <dbReference type="ARBA" id="ARBA00009638"/>
    </source>
</evidence>
<accession>A0A813FP41</accession>
<keyword evidence="8" id="KW-0717">Septation</keyword>
<dbReference type="SUPFAM" id="SSF52540">
    <property type="entry name" value="P-loop containing nucleoside triphosphate hydrolases"/>
    <property type="match status" value="1"/>
</dbReference>
<feature type="domain" description="EngB-type G" evidence="11">
    <location>
        <begin position="504"/>
        <end position="692"/>
    </location>
</feature>
<dbReference type="AlphaFoldDB" id="A0A813FP41"/>
<organism evidence="12 13">
    <name type="scientific">Polarella glacialis</name>
    <name type="common">Dinoflagellate</name>
    <dbReference type="NCBI Taxonomy" id="89957"/>
    <lineage>
        <taxon>Eukaryota</taxon>
        <taxon>Sar</taxon>
        <taxon>Alveolata</taxon>
        <taxon>Dinophyceae</taxon>
        <taxon>Suessiales</taxon>
        <taxon>Suessiaceae</taxon>
        <taxon>Polarella</taxon>
    </lineage>
</organism>
<comment type="similarity">
    <text evidence="2">Belongs to the TRAFAC class TrmE-Era-EngA-EngB-Septin-like GTPase superfamily. EngB GTPase family.</text>
</comment>
<evidence type="ECO:0000256" key="8">
    <source>
        <dbReference type="ARBA" id="ARBA00023210"/>
    </source>
</evidence>
<keyword evidence="13" id="KW-1185">Reference proteome</keyword>
<dbReference type="HAMAP" id="MF_00321">
    <property type="entry name" value="GTPase_EngB"/>
    <property type="match status" value="1"/>
</dbReference>
<evidence type="ECO:0000313" key="12">
    <source>
        <dbReference type="EMBL" id="CAE8612145.1"/>
    </source>
</evidence>
<dbReference type="CDD" id="cd01876">
    <property type="entry name" value="YihA_EngB"/>
    <property type="match status" value="1"/>
</dbReference>
<dbReference type="Gene3D" id="3.40.50.300">
    <property type="entry name" value="P-loop containing nucleotide triphosphate hydrolases"/>
    <property type="match status" value="1"/>
</dbReference>
<evidence type="ECO:0000259" key="11">
    <source>
        <dbReference type="PROSITE" id="PS51706"/>
    </source>
</evidence>
<keyword evidence="7" id="KW-0342">GTP-binding</keyword>
<gene>
    <name evidence="12" type="ORF">PGLA1383_LOCUS29945</name>
</gene>
<feature type="region of interest" description="Disordered" evidence="10">
    <location>
        <begin position="92"/>
        <end position="129"/>
    </location>
</feature>
<dbReference type="Pfam" id="PF01926">
    <property type="entry name" value="MMR_HSR1"/>
    <property type="match status" value="1"/>
</dbReference>
<keyword evidence="5" id="KW-0547">Nucleotide-binding</keyword>
<evidence type="ECO:0000256" key="6">
    <source>
        <dbReference type="ARBA" id="ARBA00022842"/>
    </source>
</evidence>
<evidence type="ECO:0000313" key="13">
    <source>
        <dbReference type="Proteomes" id="UP000654075"/>
    </source>
</evidence>
<comment type="cofactor">
    <cofactor evidence="1">
        <name>Mg(2+)</name>
        <dbReference type="ChEBI" id="CHEBI:18420"/>
    </cofactor>
</comment>
<dbReference type="PANTHER" id="PTHR11649">
    <property type="entry name" value="MSS1/TRME-RELATED GTP-BINDING PROTEIN"/>
    <property type="match status" value="1"/>
</dbReference>
<dbReference type="PANTHER" id="PTHR11649:SF13">
    <property type="entry name" value="ENGB-TYPE G DOMAIN-CONTAINING PROTEIN"/>
    <property type="match status" value="1"/>
</dbReference>
<keyword evidence="6" id="KW-0460">Magnesium</keyword>
<dbReference type="GO" id="GO:0046872">
    <property type="term" value="F:metal ion binding"/>
    <property type="evidence" value="ECO:0007669"/>
    <property type="project" value="UniProtKB-KW"/>
</dbReference>
<keyword evidence="9" id="KW-0131">Cell cycle</keyword>
<dbReference type="InterPro" id="IPR030393">
    <property type="entry name" value="G_ENGB_dom"/>
</dbReference>
<dbReference type="InterPro" id="IPR006073">
    <property type="entry name" value="GTP-bd"/>
</dbReference>
<evidence type="ECO:0000256" key="5">
    <source>
        <dbReference type="ARBA" id="ARBA00022741"/>
    </source>
</evidence>
<name>A0A813FP41_POLGL</name>
<evidence type="ECO:0000256" key="3">
    <source>
        <dbReference type="ARBA" id="ARBA00022618"/>
    </source>
</evidence>
<feature type="compositionally biased region" description="Low complexity" evidence="10">
    <location>
        <begin position="94"/>
        <end position="112"/>
    </location>
</feature>
<feature type="region of interest" description="Disordered" evidence="10">
    <location>
        <begin position="8"/>
        <end position="32"/>
    </location>
</feature>
<sequence>MAMAMAAATPVHGAGGGITRANPPSWQLGAHGRTSAYPSLPLGSSSSGSRFGRPGACTWDAATWLRPWLQPLAAALPAAYCAWQRCRSRTKATSSRAAPASAVDVAGVDVSSEQTDRRGPSKGSAKRLSFGKSNGAVTRWGGAPITVRSDGLAQRSDEIASDEAKAQALAKWHPKPENWPGWVTDEEGEEVFGPLRIGHEVDILVGGKPLAAVIMSKAAKKREQWVPGVVTDVKERPDGTKVSLSLSTGGFSQATLGNGKLRRMEDAREICSEEELKEMGKLRSRAEADKLMRYGMSLKTTPARSQALVSLSRMGAQGLKCAEEMATVLPAKCLSSVALRELAHCHARVGDIKAALRHLLELEEVCAAQLLLEVLALGLTGRILREREASGMGFLRGVERNAAVEEVVDLVIGALPLLETYADAVRSLPVIDRTEGFTEPFNELLQSCGRAHAVPLAFRVMEWMEALTVPKDSFTYEAIGLNVTKRVALLRKVWDLPNAPEDEVCPEVVFAGRSNVGKSSLVNMLLNRTALAPTSARPGKTKTMDFFDVNSGHPALPRFRLVDVPGLGFARVSRDLRDRWIGLIGGYFVQRKSLKIVFHLLDAGLCEIMPADRELWRLLAQAKRTDYELCVVLTKADNTIPSQLQRFAKIVREALRQEGSELALHATIFACSSKSKLGKDTLWRKIWSAVGGAATSGKNFGDGPSNADRFRHEEFEGVMQEADQ</sequence>
<keyword evidence="3" id="KW-0132">Cell division</keyword>
<evidence type="ECO:0000256" key="1">
    <source>
        <dbReference type="ARBA" id="ARBA00001946"/>
    </source>
</evidence>
<evidence type="ECO:0000256" key="7">
    <source>
        <dbReference type="ARBA" id="ARBA00023134"/>
    </source>
</evidence>
<dbReference type="Proteomes" id="UP000654075">
    <property type="component" value="Unassembled WGS sequence"/>
</dbReference>
<evidence type="ECO:0000256" key="10">
    <source>
        <dbReference type="SAM" id="MobiDB-lite"/>
    </source>
</evidence>
<comment type="caution">
    <text evidence="12">The sequence shown here is derived from an EMBL/GenBank/DDBJ whole genome shotgun (WGS) entry which is preliminary data.</text>
</comment>
<dbReference type="OrthoDB" id="413645at2759"/>
<keyword evidence="4" id="KW-0479">Metal-binding</keyword>
<dbReference type="InterPro" id="IPR019987">
    <property type="entry name" value="GTP-bd_ribosome_bio_YsxC"/>
</dbReference>
<dbReference type="EMBL" id="CAJNNV010025089">
    <property type="protein sequence ID" value="CAE8612145.1"/>
    <property type="molecule type" value="Genomic_DNA"/>
</dbReference>
<evidence type="ECO:0000256" key="4">
    <source>
        <dbReference type="ARBA" id="ARBA00022723"/>
    </source>
</evidence>
<dbReference type="InterPro" id="IPR027417">
    <property type="entry name" value="P-loop_NTPase"/>
</dbReference>
<protein>
    <recommendedName>
        <fullName evidence="11">EngB-type G domain-containing protein</fullName>
    </recommendedName>
</protein>
<dbReference type="PROSITE" id="PS51706">
    <property type="entry name" value="G_ENGB"/>
    <property type="match status" value="1"/>
</dbReference>
<proteinExistence type="inferred from homology"/>
<dbReference type="GO" id="GO:0051301">
    <property type="term" value="P:cell division"/>
    <property type="evidence" value="ECO:0007669"/>
    <property type="project" value="UniProtKB-KW"/>
</dbReference>
<evidence type="ECO:0000256" key="9">
    <source>
        <dbReference type="ARBA" id="ARBA00023306"/>
    </source>
</evidence>
<dbReference type="NCBIfam" id="TIGR03598">
    <property type="entry name" value="GTPase_YsxC"/>
    <property type="match status" value="1"/>
</dbReference>